<organism evidence="5 6">
    <name type="scientific">Metarhizium album (strain ARSEF 1941)</name>
    <dbReference type="NCBI Taxonomy" id="1081103"/>
    <lineage>
        <taxon>Eukaryota</taxon>
        <taxon>Fungi</taxon>
        <taxon>Dikarya</taxon>
        <taxon>Ascomycota</taxon>
        <taxon>Pezizomycotina</taxon>
        <taxon>Sordariomycetes</taxon>
        <taxon>Hypocreomycetidae</taxon>
        <taxon>Hypocreales</taxon>
        <taxon>Clavicipitaceae</taxon>
        <taxon>Metarhizium</taxon>
    </lineage>
</organism>
<dbReference type="GO" id="GO:0006351">
    <property type="term" value="P:DNA-templated transcription"/>
    <property type="evidence" value="ECO:0007669"/>
    <property type="project" value="InterPro"/>
</dbReference>
<dbReference type="PROSITE" id="PS50048">
    <property type="entry name" value="ZN2_CY6_FUNGAL_2"/>
    <property type="match status" value="1"/>
</dbReference>
<dbReference type="GO" id="GO:0000981">
    <property type="term" value="F:DNA-binding transcription factor activity, RNA polymerase II-specific"/>
    <property type="evidence" value="ECO:0007669"/>
    <property type="project" value="InterPro"/>
</dbReference>
<keyword evidence="2" id="KW-0479">Metal-binding</keyword>
<feature type="domain" description="Zn(2)-C6 fungal-type" evidence="4">
    <location>
        <begin position="11"/>
        <end position="38"/>
    </location>
</feature>
<evidence type="ECO:0000313" key="5">
    <source>
        <dbReference type="EMBL" id="KHN95724.1"/>
    </source>
</evidence>
<evidence type="ECO:0000256" key="2">
    <source>
        <dbReference type="ARBA" id="ARBA00022723"/>
    </source>
</evidence>
<dbReference type="CDD" id="cd00067">
    <property type="entry name" value="GAL4"/>
    <property type="match status" value="1"/>
</dbReference>
<dbReference type="AlphaFoldDB" id="A0A0B2WQ23"/>
<dbReference type="CDD" id="cd12148">
    <property type="entry name" value="fungal_TF_MHR"/>
    <property type="match status" value="1"/>
</dbReference>
<dbReference type="InterPro" id="IPR007219">
    <property type="entry name" value="XnlR_reg_dom"/>
</dbReference>
<dbReference type="EMBL" id="AZHE01000020">
    <property type="protein sequence ID" value="KHN95724.1"/>
    <property type="molecule type" value="Genomic_DNA"/>
</dbReference>
<dbReference type="PANTHER" id="PTHR31001">
    <property type="entry name" value="UNCHARACTERIZED TRANSCRIPTIONAL REGULATORY PROTEIN"/>
    <property type="match status" value="1"/>
</dbReference>
<protein>
    <submittedName>
        <fullName evidence="5">Zn(2)-C6 fungal-type DNA-binding domain protein</fullName>
    </submittedName>
</protein>
<dbReference type="GO" id="GO:0003677">
    <property type="term" value="F:DNA binding"/>
    <property type="evidence" value="ECO:0007669"/>
    <property type="project" value="UniProtKB-KW"/>
</dbReference>
<evidence type="ECO:0000256" key="3">
    <source>
        <dbReference type="ARBA" id="ARBA00023242"/>
    </source>
</evidence>
<accession>A0A0B2WQ23</accession>
<keyword evidence="3" id="KW-0539">Nucleus</keyword>
<dbReference type="SMART" id="SM00066">
    <property type="entry name" value="GAL4"/>
    <property type="match status" value="1"/>
</dbReference>
<dbReference type="PANTHER" id="PTHR31001:SF90">
    <property type="entry name" value="CENTROMERE DNA-BINDING PROTEIN COMPLEX CBF3 SUBUNIT B"/>
    <property type="match status" value="1"/>
</dbReference>
<dbReference type="GO" id="GO:0008270">
    <property type="term" value="F:zinc ion binding"/>
    <property type="evidence" value="ECO:0007669"/>
    <property type="project" value="InterPro"/>
</dbReference>
<dbReference type="Proteomes" id="UP000030816">
    <property type="component" value="Unassembled WGS sequence"/>
</dbReference>
<dbReference type="OrthoDB" id="3014581at2759"/>
<dbReference type="Pfam" id="PF00172">
    <property type="entry name" value="Zn_clus"/>
    <property type="match status" value="1"/>
</dbReference>
<evidence type="ECO:0000256" key="1">
    <source>
        <dbReference type="ARBA" id="ARBA00004123"/>
    </source>
</evidence>
<dbReference type="GeneID" id="63740791"/>
<dbReference type="STRING" id="1081103.A0A0B2WQ23"/>
<proteinExistence type="predicted"/>
<dbReference type="SUPFAM" id="SSF57701">
    <property type="entry name" value="Zn2/Cys6 DNA-binding domain"/>
    <property type="match status" value="1"/>
</dbReference>
<dbReference type="GO" id="GO:0005634">
    <property type="term" value="C:nucleus"/>
    <property type="evidence" value="ECO:0007669"/>
    <property type="project" value="UniProtKB-SubCell"/>
</dbReference>
<dbReference type="Gene3D" id="4.10.240.10">
    <property type="entry name" value="Zn(2)-C6 fungal-type DNA-binding domain"/>
    <property type="match status" value="1"/>
</dbReference>
<keyword evidence="5" id="KW-0238">DNA-binding</keyword>
<evidence type="ECO:0000259" key="4">
    <source>
        <dbReference type="PROSITE" id="PS50048"/>
    </source>
</evidence>
<name>A0A0B2WQ23_METAS</name>
<comment type="caution">
    <text evidence="5">The sequence shown here is derived from an EMBL/GenBank/DDBJ whole genome shotgun (WGS) entry which is preliminary data.</text>
</comment>
<dbReference type="HOGENOM" id="CLU_013260_0_0_1"/>
<dbReference type="InterPro" id="IPR036864">
    <property type="entry name" value="Zn2-C6_fun-type_DNA-bd_sf"/>
</dbReference>
<dbReference type="PROSITE" id="PS00463">
    <property type="entry name" value="ZN2_CY6_FUNGAL_1"/>
    <property type="match status" value="1"/>
</dbReference>
<comment type="subcellular location">
    <subcellularLocation>
        <location evidence="1">Nucleus</location>
    </subcellularLocation>
</comment>
<gene>
    <name evidence="5" type="ORF">MAM_06336</name>
</gene>
<dbReference type="Pfam" id="PF04082">
    <property type="entry name" value="Fungal_trans"/>
    <property type="match status" value="1"/>
</dbReference>
<evidence type="ECO:0000313" key="6">
    <source>
        <dbReference type="Proteomes" id="UP000030816"/>
    </source>
</evidence>
<dbReference type="InterPro" id="IPR050613">
    <property type="entry name" value="Sec_Metabolite_Reg"/>
</dbReference>
<dbReference type="RefSeq" id="XP_040676790.1">
    <property type="nucleotide sequence ID" value="XM_040825134.1"/>
</dbReference>
<sequence>MGRQWRQRPIACRSCRRRKIRCSRQFPCSNCTSRGVQCLQFYEPLGLVPEVKANNEPKPPNATDADIRARLDRLETWITGIHNPDLRLTPSVAKPDDAPHSSASASASASFSPHAELLSPPSSSTVQHLSADALWFGGNFLYKTATCIPPLSPIRLIKKPYSVIHDATSALGSLATSGRVICLTLPLYREACIILRTFIDERAILCPMFHVPYALQSMQSVYTSARQRMPADTSHLLLFLAIIASVTYASSSESDVCQFFASHLEANAQCASWVAASYALSDEIKERGQASMICLQGQNILYKVSAYMEASSIRTRSLISTSIAMARDLGLHRIDGPGKKPSSLGLDLEMDIEIGRRLWWDLASIDWLLAFLPGSHAGMYAIHPQHMAVNKPRIVRGDNHGAASPEERDEQSDLSCFLERIRLAEISRQHVDVCPLSKTKTKADYYQEVVRHDARLKQYQRELPPFFSIDRFSTPPSHEDPTIVIHRIHLHCVVYILRCFLHLQYLPLSSIGARYTPSRTACLACASDIVRLHRQIKSQYSWIIPRLKATNFLKCLVMASAVFLLDVCSGTEIRDFKSERSDMLDAWELMSDQQEDSNHNEQFFEFASQMFSKYGVSKAIVADLAARRPTHLDTTRRVPGPPQDFEQAYPAGRGGEMGTEMMDMAQRWQMLDADFDLKAMGWDNVLSGFDAILM</sequence>
<reference evidence="5 6" key="1">
    <citation type="journal article" date="2014" name="Proc. Natl. Acad. Sci. U.S.A.">
        <title>Trajectory and genomic determinants of fungal-pathogen speciation and host adaptation.</title>
        <authorList>
            <person name="Hu X."/>
            <person name="Xiao G."/>
            <person name="Zheng P."/>
            <person name="Shang Y."/>
            <person name="Su Y."/>
            <person name="Zhang X."/>
            <person name="Liu X."/>
            <person name="Zhan S."/>
            <person name="St Leger R.J."/>
            <person name="Wang C."/>
        </authorList>
    </citation>
    <scope>NUCLEOTIDE SEQUENCE [LARGE SCALE GENOMIC DNA]</scope>
    <source>
        <strain evidence="5 6">ARSEF 1941</strain>
    </source>
</reference>
<dbReference type="InterPro" id="IPR001138">
    <property type="entry name" value="Zn2Cys6_DnaBD"/>
</dbReference>
<keyword evidence="6" id="KW-1185">Reference proteome</keyword>